<dbReference type="PROSITE" id="PS51741">
    <property type="entry name" value="F_BAR"/>
    <property type="match status" value="1"/>
</dbReference>
<evidence type="ECO:0000256" key="5">
    <source>
        <dbReference type="SAM" id="MobiDB-lite"/>
    </source>
</evidence>
<dbReference type="GO" id="GO:0005096">
    <property type="term" value="F:GTPase activator activity"/>
    <property type="evidence" value="ECO:0007669"/>
    <property type="project" value="UniProtKB-KW"/>
</dbReference>
<dbReference type="CDD" id="cd00159">
    <property type="entry name" value="RhoGAP"/>
    <property type="match status" value="1"/>
</dbReference>
<dbReference type="EMBL" id="QNGE01001007">
    <property type="protein sequence ID" value="KAA3678665.1"/>
    <property type="molecule type" value="Genomic_DNA"/>
</dbReference>
<feature type="domain" description="F-BAR" evidence="7">
    <location>
        <begin position="67"/>
        <end position="410"/>
    </location>
</feature>
<evidence type="ECO:0000256" key="3">
    <source>
        <dbReference type="ARBA" id="ARBA00023054"/>
    </source>
</evidence>
<feature type="region of interest" description="Disordered" evidence="5">
    <location>
        <begin position="990"/>
        <end position="1039"/>
    </location>
</feature>
<evidence type="ECO:0000313" key="8">
    <source>
        <dbReference type="EMBL" id="KAA3678665.1"/>
    </source>
</evidence>
<dbReference type="Pfam" id="PF00620">
    <property type="entry name" value="RhoGAP"/>
    <property type="match status" value="1"/>
</dbReference>
<dbReference type="GO" id="GO:0007165">
    <property type="term" value="P:signal transduction"/>
    <property type="evidence" value="ECO:0007669"/>
    <property type="project" value="InterPro"/>
</dbReference>
<gene>
    <name evidence="8" type="ORF">DEA37_0007433</name>
</gene>
<accession>A0A5J4NSN3</accession>
<dbReference type="PANTHER" id="PTHR15228:SF25">
    <property type="entry name" value="F-BAR DOMAIN-CONTAINING PROTEIN"/>
    <property type="match status" value="1"/>
</dbReference>
<evidence type="ECO:0000313" key="9">
    <source>
        <dbReference type="Proteomes" id="UP000324629"/>
    </source>
</evidence>
<dbReference type="Gene3D" id="1.10.555.10">
    <property type="entry name" value="Rho GTPase activation protein"/>
    <property type="match status" value="1"/>
</dbReference>
<sequence length="1095" mass="118889">MENENDKSNPMRFSASGAVVHSRTSTNLSLGSSNANMNTSSESMNQEASVKLIAPKEFEIEFGHGVSEEDKSLSRRDKNAIEFAFNYSKLWCKSCKDIVLGLEKRAYAENEACRAIVKQFQALEASVATVNGAPMKQQTLMFLFQMVDHCKEMETHNTKRCRELLEVLTRQRTLFEKTRKYLKDKWKAEVKRMLDAENVLIKTKSGYYQRCQTGVKLREELAAAQNLLNELSASMSNIPSNAGTLQPGISSTLSGASNMSSTLPTTAVSSNNSGVSQTAGSAVSLVQEGADVSTDVNPTLAGTATSTQVAKQKAKVERLEKQLSDNDKKEIEQMYAYRESVETANSRLYDLEKTKMEILCDIRLTIMKSDEVVKDSLAELFNHLHTTRMAMISQYQTVASAFQDYVPCSDYKSLLEDHIQKGVDYFPEKYQFAGFHEAAASGLKLDALPGRFLGRTAATCSKEAGESDPLCIHSDSESDGEPQVENNTNLSSKSTGSTVLSSLVEFGSSLFRPDSKKSIRKRGQGSTTTAVVSTGIPVSATSDALDNLSTQLANLEREYISACYPVARCVSAIEKQPGGLETHGIYRVPASKAKVASLLETLQSSQPSSPEQIADDIAVLSQEHPLTLAGLIKTRLIALPEPLLTYSLYPNFVELGKVYDSADPGVVKELVKRLRLLINHLSPGNLKLAGLLFHHLHRVAACQSENQMSPANLGTMFGPTVLRQKPKFQVANMMEFMDNKGQTRVVEVLIECVTEIFGPADQYDPIRTLISLANSNDTPLERNARRSSASAERQRKDDGDQNRSNRLSVTHLPVVRTHSTTPTLAGDGKDTPIATQSQHGLLRSATISAASPGRSSAFLGSPLPLYTPYRGPHSGEVATDQKNNVTAHLSAVETSPVRLVKLAERADTLVSKENVSNPLQSFTTTSNSHVLIVKAPTTTTTTASTTPAFASPTTACSSSSHGTSSDSVSVVNPPSSSSLVVKNFRKFVSGGANSQPASSGTASSISPKGFLGSTGRQFTMSSRHMSDKSSTATTIPTGQNTLSNLVIGRRRPITRLNTVTTHQTHSTEDSGDGRSPVDLEDYSYIDTDPSVHVYY</sequence>
<name>A0A5J4NSN3_9TREM</name>
<dbReference type="InterPro" id="IPR031160">
    <property type="entry name" value="F_BAR_dom"/>
</dbReference>
<feature type="region of interest" description="Disordered" evidence="5">
    <location>
        <begin position="466"/>
        <end position="495"/>
    </location>
</feature>
<keyword evidence="2" id="KW-0862">Zinc</keyword>
<dbReference type="SMART" id="SM00324">
    <property type="entry name" value="RhoGAP"/>
    <property type="match status" value="1"/>
</dbReference>
<feature type="region of interest" description="Disordered" evidence="5">
    <location>
        <begin position="942"/>
        <end position="975"/>
    </location>
</feature>
<evidence type="ECO:0000256" key="4">
    <source>
        <dbReference type="PROSITE-ProRule" id="PRU01077"/>
    </source>
</evidence>
<feature type="domain" description="Rho-GAP" evidence="6">
    <location>
        <begin position="553"/>
        <end position="757"/>
    </location>
</feature>
<evidence type="ECO:0000256" key="2">
    <source>
        <dbReference type="ARBA" id="ARBA00022771"/>
    </source>
</evidence>
<feature type="compositionally biased region" description="Polar residues" evidence="5">
    <location>
        <begin position="1014"/>
        <end position="1039"/>
    </location>
</feature>
<keyword evidence="1" id="KW-0343">GTPase activation</keyword>
<keyword evidence="2" id="KW-0863">Zinc-finger</keyword>
<keyword evidence="9" id="KW-1185">Reference proteome</keyword>
<feature type="region of interest" description="Disordered" evidence="5">
    <location>
        <begin position="24"/>
        <end position="48"/>
    </location>
</feature>
<dbReference type="InterPro" id="IPR027267">
    <property type="entry name" value="AH/BAR_dom_sf"/>
</dbReference>
<dbReference type="InterPro" id="IPR054713">
    <property type="entry name" value="GMIP/FCHO2-like_FCH"/>
</dbReference>
<feature type="compositionally biased region" description="Polar residues" evidence="5">
    <location>
        <begin position="991"/>
        <end position="1006"/>
    </location>
</feature>
<dbReference type="GO" id="GO:0008270">
    <property type="term" value="F:zinc ion binding"/>
    <property type="evidence" value="ECO:0007669"/>
    <property type="project" value="UniProtKB-KW"/>
</dbReference>
<feature type="region of interest" description="Disordered" evidence="5">
    <location>
        <begin position="779"/>
        <end position="834"/>
    </location>
</feature>
<dbReference type="SUPFAM" id="SSF103657">
    <property type="entry name" value="BAR/IMD domain-like"/>
    <property type="match status" value="1"/>
</dbReference>
<dbReference type="GO" id="GO:0051056">
    <property type="term" value="P:regulation of small GTPase mediated signal transduction"/>
    <property type="evidence" value="ECO:0007669"/>
    <property type="project" value="UniProtKB-ARBA"/>
</dbReference>
<dbReference type="Gene3D" id="1.20.1270.60">
    <property type="entry name" value="Arfaptin homology (AH) domain/BAR domain"/>
    <property type="match status" value="1"/>
</dbReference>
<reference evidence="8 9" key="1">
    <citation type="journal article" date="2019" name="Gigascience">
        <title>Whole-genome sequence of the oriental lung fluke Paragonimus westermani.</title>
        <authorList>
            <person name="Oey H."/>
            <person name="Zakrzewski M."/>
            <person name="Narain K."/>
            <person name="Devi K.R."/>
            <person name="Agatsuma T."/>
            <person name="Nawaratna S."/>
            <person name="Gobert G.N."/>
            <person name="Jones M.K."/>
            <person name="Ragan M.A."/>
            <person name="McManus D.P."/>
            <person name="Krause L."/>
        </authorList>
    </citation>
    <scope>NUCLEOTIDE SEQUENCE [LARGE SCALE GENOMIC DNA]</scope>
    <source>
        <strain evidence="8 9">IND2009</strain>
    </source>
</reference>
<dbReference type="AlphaFoldDB" id="A0A5J4NSN3"/>
<feature type="region of interest" description="Disordered" evidence="5">
    <location>
        <begin position="1055"/>
        <end position="1082"/>
    </location>
</feature>
<dbReference type="PROSITE" id="PS50238">
    <property type="entry name" value="RHOGAP"/>
    <property type="match status" value="1"/>
</dbReference>
<dbReference type="Proteomes" id="UP000324629">
    <property type="component" value="Unassembled WGS sequence"/>
</dbReference>
<evidence type="ECO:0000259" key="7">
    <source>
        <dbReference type="PROSITE" id="PS51741"/>
    </source>
</evidence>
<feature type="compositionally biased region" description="Basic and acidic residues" evidence="5">
    <location>
        <begin position="1065"/>
        <end position="1077"/>
    </location>
</feature>
<dbReference type="InterPro" id="IPR051025">
    <property type="entry name" value="RhoGAP"/>
</dbReference>
<dbReference type="Pfam" id="PF22699">
    <property type="entry name" value="GMIP-like_FCH"/>
    <property type="match status" value="1"/>
</dbReference>
<dbReference type="InterPro" id="IPR008936">
    <property type="entry name" value="Rho_GTPase_activation_prot"/>
</dbReference>
<dbReference type="InterPro" id="IPR000198">
    <property type="entry name" value="RhoGAP_dom"/>
</dbReference>
<feature type="compositionally biased region" description="Polar residues" evidence="5">
    <location>
        <begin position="1055"/>
        <end position="1064"/>
    </location>
</feature>
<proteinExistence type="predicted"/>
<dbReference type="SUPFAM" id="SSF48350">
    <property type="entry name" value="GTPase activation domain, GAP"/>
    <property type="match status" value="1"/>
</dbReference>
<evidence type="ECO:0000256" key="1">
    <source>
        <dbReference type="ARBA" id="ARBA00022468"/>
    </source>
</evidence>
<comment type="caution">
    <text evidence="8">The sequence shown here is derived from an EMBL/GenBank/DDBJ whole genome shotgun (WGS) entry which is preliminary data.</text>
</comment>
<keyword evidence="2" id="KW-0479">Metal-binding</keyword>
<feature type="compositionally biased region" description="Basic and acidic residues" evidence="5">
    <location>
        <begin position="792"/>
        <end position="803"/>
    </location>
</feature>
<keyword evidence="3 4" id="KW-0175">Coiled coil</keyword>
<evidence type="ECO:0000259" key="6">
    <source>
        <dbReference type="PROSITE" id="PS50238"/>
    </source>
</evidence>
<dbReference type="PANTHER" id="PTHR15228">
    <property type="entry name" value="SPERMATHECAL PHYSIOLOGY VARIANT"/>
    <property type="match status" value="1"/>
</dbReference>
<evidence type="ECO:0008006" key="10">
    <source>
        <dbReference type="Google" id="ProtNLM"/>
    </source>
</evidence>
<organism evidence="8 9">
    <name type="scientific">Paragonimus westermani</name>
    <dbReference type="NCBI Taxonomy" id="34504"/>
    <lineage>
        <taxon>Eukaryota</taxon>
        <taxon>Metazoa</taxon>
        <taxon>Spiralia</taxon>
        <taxon>Lophotrochozoa</taxon>
        <taxon>Platyhelminthes</taxon>
        <taxon>Trematoda</taxon>
        <taxon>Digenea</taxon>
        <taxon>Plagiorchiida</taxon>
        <taxon>Troglotremata</taxon>
        <taxon>Troglotrematidae</taxon>
        <taxon>Paragonimus</taxon>
    </lineage>
</organism>
<protein>
    <recommendedName>
        <fullName evidence="10">Rho-GAP domain-containing protein</fullName>
    </recommendedName>
</protein>